<organism evidence="2 3">
    <name type="scientific">Ranatra chinensis</name>
    <dbReference type="NCBI Taxonomy" id="642074"/>
    <lineage>
        <taxon>Eukaryota</taxon>
        <taxon>Metazoa</taxon>
        <taxon>Ecdysozoa</taxon>
        <taxon>Arthropoda</taxon>
        <taxon>Hexapoda</taxon>
        <taxon>Insecta</taxon>
        <taxon>Pterygota</taxon>
        <taxon>Neoptera</taxon>
        <taxon>Paraneoptera</taxon>
        <taxon>Hemiptera</taxon>
        <taxon>Heteroptera</taxon>
        <taxon>Panheteroptera</taxon>
        <taxon>Nepomorpha</taxon>
        <taxon>Nepidae</taxon>
        <taxon>Ranatrinae</taxon>
        <taxon>Ranatra</taxon>
    </lineage>
</organism>
<name>A0ABD0YII1_9HEMI</name>
<feature type="compositionally biased region" description="Polar residues" evidence="1">
    <location>
        <begin position="183"/>
        <end position="210"/>
    </location>
</feature>
<comment type="caution">
    <text evidence="2">The sequence shown here is derived from an EMBL/GenBank/DDBJ whole genome shotgun (WGS) entry which is preliminary data.</text>
</comment>
<gene>
    <name evidence="2" type="ORF">AAG570_011662</name>
</gene>
<feature type="compositionally biased region" description="Basic and acidic residues" evidence="1">
    <location>
        <begin position="144"/>
        <end position="164"/>
    </location>
</feature>
<evidence type="ECO:0000313" key="2">
    <source>
        <dbReference type="EMBL" id="KAL1130414.1"/>
    </source>
</evidence>
<feature type="region of interest" description="Disordered" evidence="1">
    <location>
        <begin position="135"/>
        <end position="210"/>
    </location>
</feature>
<accession>A0ABD0YII1</accession>
<dbReference type="AlphaFoldDB" id="A0ABD0YII1"/>
<protein>
    <submittedName>
        <fullName evidence="2">Uncharacterized protein</fullName>
    </submittedName>
</protein>
<proteinExistence type="predicted"/>
<evidence type="ECO:0000256" key="1">
    <source>
        <dbReference type="SAM" id="MobiDB-lite"/>
    </source>
</evidence>
<evidence type="ECO:0000313" key="3">
    <source>
        <dbReference type="Proteomes" id="UP001558652"/>
    </source>
</evidence>
<sequence>MESARKRLGMNEGFGLEESALLVLVTVSSIDCRTRELWPYFTPYLHRLTSSVDEARPHRQSYYYPYYPNLPYVSKSSSRIHDYYSPVVSNPLQHQAFPYIPKYRANSYGTYSDALWPLGESYILRNTYRDGYNGTGSSMASKGVVKDSKGNNSTDKKDKIDTTTKKKTRKGTAHTTTARTKVDPTTTKPMTTAGPKSTVGSKTTTGPKTTVRSITTTRVKTTGRPKSTAKPKLSGHTTAIAEIVVPPRTPPRCGALPTPLSYFGPHFNSKDLLHSSGPVTGQPCSFEGNWRSESLNINFLSEATHGSSLIVRSTPTSGAKEMNMVLNPKNWRFKGETSFDILGPISITGFNTAEQMMTVFVGFCRAYNEVDTTTGTWVIGRSARDFSEAHIALKIVQDIMRKESSFKASKNKG</sequence>
<dbReference type="Proteomes" id="UP001558652">
    <property type="component" value="Unassembled WGS sequence"/>
</dbReference>
<reference evidence="2 3" key="1">
    <citation type="submission" date="2024-07" db="EMBL/GenBank/DDBJ databases">
        <title>Chromosome-level genome assembly of the water stick insect Ranatra chinensis (Heteroptera: Nepidae).</title>
        <authorList>
            <person name="Liu X."/>
        </authorList>
    </citation>
    <scope>NUCLEOTIDE SEQUENCE [LARGE SCALE GENOMIC DNA]</scope>
    <source>
        <strain evidence="2">Cailab_2021Rc</strain>
        <tissue evidence="2">Muscle</tissue>
    </source>
</reference>
<dbReference type="EMBL" id="JBFDAA010000007">
    <property type="protein sequence ID" value="KAL1130414.1"/>
    <property type="molecule type" value="Genomic_DNA"/>
</dbReference>
<keyword evidence="3" id="KW-1185">Reference proteome</keyword>